<protein>
    <recommendedName>
        <fullName evidence="3">Ysc84 actin-binding domain-containing protein</fullName>
    </recommendedName>
</protein>
<keyword evidence="2" id="KW-1133">Transmembrane helix</keyword>
<feature type="region of interest" description="Disordered" evidence="1">
    <location>
        <begin position="1"/>
        <end position="60"/>
    </location>
</feature>
<dbReference type="Pfam" id="PF04366">
    <property type="entry name" value="Ysc84"/>
    <property type="match status" value="1"/>
</dbReference>
<proteinExistence type="predicted"/>
<evidence type="ECO:0000313" key="4">
    <source>
        <dbReference type="EMBL" id="HFK96699.1"/>
    </source>
</evidence>
<dbReference type="InterPro" id="IPR007461">
    <property type="entry name" value="Ysc84_actin-binding"/>
</dbReference>
<organism evidence="4">
    <name type="scientific">Desulfacinum infernum</name>
    <dbReference type="NCBI Taxonomy" id="35837"/>
    <lineage>
        <taxon>Bacteria</taxon>
        <taxon>Pseudomonadati</taxon>
        <taxon>Thermodesulfobacteriota</taxon>
        <taxon>Syntrophobacteria</taxon>
        <taxon>Syntrophobacterales</taxon>
        <taxon>Syntrophobacteraceae</taxon>
        <taxon>Desulfacinum</taxon>
    </lineage>
</organism>
<evidence type="ECO:0000259" key="3">
    <source>
        <dbReference type="Pfam" id="PF04366"/>
    </source>
</evidence>
<dbReference type="AlphaFoldDB" id="A0A832EIQ6"/>
<evidence type="ECO:0000256" key="1">
    <source>
        <dbReference type="SAM" id="MobiDB-lite"/>
    </source>
</evidence>
<dbReference type="PANTHER" id="PTHR15629:SF2">
    <property type="entry name" value="SH3 DOMAIN-CONTAINING YSC84-LIKE PROTEIN 1"/>
    <property type="match status" value="1"/>
</dbReference>
<comment type="caution">
    <text evidence="4">The sequence shown here is derived from an EMBL/GenBank/DDBJ whole genome shotgun (WGS) entry which is preliminary data.</text>
</comment>
<sequence length="298" mass="31832">MVDKGPRPAESARALFPGSGANRHAEPPGPDPRRKRRCGERKSFPLPVSPLKGQPREERTMRRQGMKRTIPRWIPAVLAAAVVVFGAVPAAKALSAPEALVERARVTLDSLTSDPNFSWLKNYLRYARGVLIIPQFLKGGFIIGGSGGSGVFLAREPQTGAWSEPVFYTMGGGSIGLQIGASAAEVILMVRTDRGVEAFYSSTFKLGADASAAVGPVGMSMEGSTPHNLSADILSFAKAKGLYAGMSLEGAVLKVRDDWNLEYYGKAVGPMDIIIRKAVSNPRSAPLQQRLEAIASGR</sequence>
<name>A0A832EIQ6_9BACT</name>
<reference evidence="4" key="1">
    <citation type="journal article" date="2020" name="mSystems">
        <title>Genome- and Community-Level Interaction Insights into Carbon Utilization and Element Cycling Functions of Hydrothermarchaeota in Hydrothermal Sediment.</title>
        <authorList>
            <person name="Zhou Z."/>
            <person name="Liu Y."/>
            <person name="Xu W."/>
            <person name="Pan J."/>
            <person name="Luo Z.H."/>
            <person name="Li M."/>
        </authorList>
    </citation>
    <scope>NUCLEOTIDE SEQUENCE [LARGE SCALE GENOMIC DNA]</scope>
    <source>
        <strain evidence="4">SpSt-456</strain>
    </source>
</reference>
<keyword evidence="2" id="KW-0812">Transmembrane</keyword>
<feature type="transmembrane region" description="Helical" evidence="2">
    <location>
        <begin position="70"/>
        <end position="91"/>
    </location>
</feature>
<accession>A0A832EIQ6</accession>
<evidence type="ECO:0000256" key="2">
    <source>
        <dbReference type="SAM" id="Phobius"/>
    </source>
</evidence>
<dbReference type="InterPro" id="IPR051702">
    <property type="entry name" value="SH3_domain_YSC84-like"/>
</dbReference>
<feature type="domain" description="Ysc84 actin-binding" evidence="3">
    <location>
        <begin position="172"/>
        <end position="293"/>
    </location>
</feature>
<dbReference type="CDD" id="cd11524">
    <property type="entry name" value="SYLF"/>
    <property type="match status" value="1"/>
</dbReference>
<gene>
    <name evidence="4" type="ORF">ENS06_05165</name>
</gene>
<dbReference type="EMBL" id="DSTK01000013">
    <property type="protein sequence ID" value="HFK96699.1"/>
    <property type="molecule type" value="Genomic_DNA"/>
</dbReference>
<dbReference type="GO" id="GO:0035091">
    <property type="term" value="F:phosphatidylinositol binding"/>
    <property type="evidence" value="ECO:0007669"/>
    <property type="project" value="TreeGrafter"/>
</dbReference>
<keyword evidence="2" id="KW-0472">Membrane</keyword>
<dbReference type="PANTHER" id="PTHR15629">
    <property type="entry name" value="SH3YL1 PROTEIN"/>
    <property type="match status" value="1"/>
</dbReference>